<comment type="caution">
    <text evidence="3">The sequence shown here is derived from an EMBL/GenBank/DDBJ whole genome shotgun (WGS) entry which is preliminary data.</text>
</comment>
<dbReference type="PROSITE" id="PS00061">
    <property type="entry name" value="ADH_SHORT"/>
    <property type="match status" value="1"/>
</dbReference>
<dbReference type="PANTHER" id="PTHR43391:SF26">
    <property type="entry name" value="BLL7251 PROTEIN"/>
    <property type="match status" value="1"/>
</dbReference>
<dbReference type="RefSeq" id="WP_216964145.1">
    <property type="nucleotide sequence ID" value="NZ_JAHOPB010000002.1"/>
</dbReference>
<protein>
    <submittedName>
        <fullName evidence="3">SDR family oxidoreductase</fullName>
    </submittedName>
</protein>
<dbReference type="InterPro" id="IPR002347">
    <property type="entry name" value="SDR_fam"/>
</dbReference>
<dbReference type="InterPro" id="IPR020904">
    <property type="entry name" value="Sc_DH/Rdtase_CS"/>
</dbReference>
<dbReference type="PANTHER" id="PTHR43391">
    <property type="entry name" value="RETINOL DEHYDROGENASE-RELATED"/>
    <property type="match status" value="1"/>
</dbReference>
<sequence>MKVKGKVCVVTGAAGGIGEAIARRFAKEGAKGLVVADMDAGRLDKVAKDIGALAVAGDIGQESEVKRLIAEAEKKYGEVDIFFSNAGIGRGGHEDATDKDWADSWAIHVMAHVYAARVLVPQMLKRGEGYLLNTASAAGLLASMGSAPYGVTKQAGVALAEHLSIQYGDRGIRVSVLCPQAVDTNMLRMAGATAASVDGVINTDAVAQTVIEAMDEERFLILPHPEVKEYMTRKLDRDRWLRGMRRLRDKTGEGQAKR</sequence>
<gene>
    <name evidence="3" type="ORF">KQ910_18680</name>
</gene>
<dbReference type="Proteomes" id="UP000727907">
    <property type="component" value="Unassembled WGS sequence"/>
</dbReference>
<dbReference type="CDD" id="cd05233">
    <property type="entry name" value="SDR_c"/>
    <property type="match status" value="1"/>
</dbReference>
<proteinExistence type="inferred from homology"/>
<evidence type="ECO:0000313" key="3">
    <source>
        <dbReference type="EMBL" id="MBU8875806.1"/>
    </source>
</evidence>
<accession>A0ABS6IMI8</accession>
<keyword evidence="2" id="KW-0560">Oxidoreductase</keyword>
<evidence type="ECO:0000256" key="1">
    <source>
        <dbReference type="ARBA" id="ARBA00006484"/>
    </source>
</evidence>
<dbReference type="Pfam" id="PF00106">
    <property type="entry name" value="adh_short"/>
    <property type="match status" value="1"/>
</dbReference>
<evidence type="ECO:0000256" key="2">
    <source>
        <dbReference type="ARBA" id="ARBA00023002"/>
    </source>
</evidence>
<organism evidence="3 4">
    <name type="scientific">Reyranella humidisoli</name>
    <dbReference type="NCBI Taxonomy" id="2849149"/>
    <lineage>
        <taxon>Bacteria</taxon>
        <taxon>Pseudomonadati</taxon>
        <taxon>Pseudomonadota</taxon>
        <taxon>Alphaproteobacteria</taxon>
        <taxon>Hyphomicrobiales</taxon>
        <taxon>Reyranellaceae</taxon>
        <taxon>Reyranella</taxon>
    </lineage>
</organism>
<evidence type="ECO:0000313" key="4">
    <source>
        <dbReference type="Proteomes" id="UP000727907"/>
    </source>
</evidence>
<name>A0ABS6IMI8_9HYPH</name>
<reference evidence="3 4" key="1">
    <citation type="submission" date="2021-06" db="EMBL/GenBank/DDBJ databases">
        <authorList>
            <person name="Lee D.H."/>
        </authorList>
    </citation>
    <scope>NUCLEOTIDE SEQUENCE [LARGE SCALE GENOMIC DNA]</scope>
    <source>
        <strain evidence="3 4">MMS21-HV4-11</strain>
    </source>
</reference>
<keyword evidence="4" id="KW-1185">Reference proteome</keyword>
<comment type="similarity">
    <text evidence="1">Belongs to the short-chain dehydrogenases/reductases (SDR) family.</text>
</comment>
<dbReference type="EMBL" id="JAHOPB010000002">
    <property type="protein sequence ID" value="MBU8875806.1"/>
    <property type="molecule type" value="Genomic_DNA"/>
</dbReference>